<gene>
    <name evidence="1" type="ORF">AVL57_02055</name>
</gene>
<accession>A0ABN4LI10</accession>
<name>A0ABN4LI10_9ALTE</name>
<organism evidence="1 2">
    <name type="scientific">Alteromonas stellipolaris</name>
    <dbReference type="NCBI Taxonomy" id="233316"/>
    <lineage>
        <taxon>Bacteria</taxon>
        <taxon>Pseudomonadati</taxon>
        <taxon>Pseudomonadota</taxon>
        <taxon>Gammaproteobacteria</taxon>
        <taxon>Alteromonadales</taxon>
        <taxon>Alteromonadaceae</taxon>
        <taxon>Alteromonas/Salinimonas group</taxon>
        <taxon>Alteromonas</taxon>
    </lineage>
</organism>
<protein>
    <submittedName>
        <fullName evidence="1">Uncharacterized protein</fullName>
    </submittedName>
</protein>
<evidence type="ECO:0000313" key="1">
    <source>
        <dbReference type="EMBL" id="AMJ72861.1"/>
    </source>
</evidence>
<dbReference type="EMBL" id="CP013926">
    <property type="protein sequence ID" value="AMJ72861.1"/>
    <property type="molecule type" value="Genomic_DNA"/>
</dbReference>
<sequence>MIMSYFRITKLALKSVTTVFSVKVALSNSSYNRHLLAVYSIVILHFNDTMRSTLLMRSNRKKLLIFL</sequence>
<evidence type="ECO:0000313" key="2">
    <source>
        <dbReference type="Proteomes" id="UP000056750"/>
    </source>
</evidence>
<proteinExistence type="predicted"/>
<keyword evidence="2" id="KW-1185">Reference proteome</keyword>
<reference evidence="1 2" key="1">
    <citation type="submission" date="2015-12" db="EMBL/GenBank/DDBJ databases">
        <title>Intraspecies pangenome expansion in the marine bacterium Alteromonas.</title>
        <authorList>
            <person name="Lopez-Perez M."/>
            <person name="Rodriguez-Valera F."/>
        </authorList>
    </citation>
    <scope>NUCLEOTIDE SEQUENCE [LARGE SCALE GENOMIC DNA]</scope>
    <source>
        <strain evidence="1 2">LMG 21861</strain>
    </source>
</reference>
<dbReference type="Proteomes" id="UP000056750">
    <property type="component" value="Chromosome"/>
</dbReference>